<keyword evidence="4" id="KW-1185">Reference proteome</keyword>
<dbReference type="RefSeq" id="WP_138257503.1">
    <property type="nucleotide sequence ID" value="NZ_JAZDDF010000002.1"/>
</dbReference>
<name>A0A5B2TV12_9FLAO</name>
<gene>
    <name evidence="1" type="ORF">F0361_00970</name>
    <name evidence="2" type="ORF">V1H85_08445</name>
</gene>
<proteinExistence type="predicted"/>
<evidence type="ECO:0000313" key="3">
    <source>
        <dbReference type="Proteomes" id="UP000323188"/>
    </source>
</evidence>
<dbReference type="EMBL" id="VUOE01000001">
    <property type="protein sequence ID" value="KAA2218222.1"/>
    <property type="molecule type" value="Genomic_DNA"/>
</dbReference>
<evidence type="ECO:0008006" key="5">
    <source>
        <dbReference type="Google" id="ProtNLM"/>
    </source>
</evidence>
<protein>
    <recommendedName>
        <fullName evidence="5">Lacal_2735 family protein</fullName>
    </recommendedName>
</protein>
<comment type="caution">
    <text evidence="1">The sequence shown here is derived from an EMBL/GenBank/DDBJ whole genome shotgun (WGS) entry which is preliminary data.</text>
</comment>
<dbReference type="Proteomes" id="UP000323188">
    <property type="component" value="Unassembled WGS sequence"/>
</dbReference>
<accession>A0A5B2TV12</accession>
<evidence type="ECO:0000313" key="1">
    <source>
        <dbReference type="EMBL" id="KAA2218222.1"/>
    </source>
</evidence>
<sequence length="64" mass="7519">MEKQYCKVGTVTPIAAKPNVITLLEYQYQNFIEKASKMRYSNTKLSEFFELRAEKIQKSLENLI</sequence>
<reference evidence="2 4" key="2">
    <citation type="submission" date="2024-01" db="EMBL/GenBank/DDBJ databases">
        <title>Maribacter spp. originated from different algae showed divergent polysaccharides utilization ability.</title>
        <authorList>
            <person name="Wang H."/>
            <person name="Wu Y."/>
        </authorList>
    </citation>
    <scope>NUCLEOTIDE SEQUENCE [LARGE SCALE GENOMIC DNA]</scope>
    <source>
        <strain evidence="2 4">KPT27_14</strain>
    </source>
</reference>
<evidence type="ECO:0000313" key="2">
    <source>
        <dbReference type="EMBL" id="MEE1972468.1"/>
    </source>
</evidence>
<evidence type="ECO:0000313" key="4">
    <source>
        <dbReference type="Proteomes" id="UP001343698"/>
    </source>
</evidence>
<reference evidence="1 3" key="1">
    <citation type="submission" date="2019-09" db="EMBL/GenBank/DDBJ databases">
        <authorList>
            <person name="Khan S.A."/>
            <person name="Jeon C.O."/>
            <person name="Chun B.H."/>
            <person name="Jeong S.E."/>
        </authorList>
    </citation>
    <scope>NUCLEOTIDE SEQUENCE [LARGE SCALE GENOMIC DNA]</scope>
    <source>
        <strain evidence="1 3">KCTC 42508</strain>
    </source>
</reference>
<dbReference type="Proteomes" id="UP001343698">
    <property type="component" value="Unassembled WGS sequence"/>
</dbReference>
<dbReference type="EMBL" id="JAZDDF010000002">
    <property type="protein sequence ID" value="MEE1972468.1"/>
    <property type="molecule type" value="Genomic_DNA"/>
</dbReference>
<dbReference type="AlphaFoldDB" id="A0A5B2TV12"/>
<organism evidence="1 3">
    <name type="scientific">Maribacter flavus</name>
    <dbReference type="NCBI Taxonomy" id="1658664"/>
    <lineage>
        <taxon>Bacteria</taxon>
        <taxon>Pseudomonadati</taxon>
        <taxon>Bacteroidota</taxon>
        <taxon>Flavobacteriia</taxon>
        <taxon>Flavobacteriales</taxon>
        <taxon>Flavobacteriaceae</taxon>
        <taxon>Maribacter</taxon>
    </lineage>
</organism>